<name>A0ABP2YLA7_TRESO</name>
<sequence>MFFVLFIGAGAAFTVTGAYMLSKKYLASLGDKKRLGKAAGSASLALGVLTIATGIMFFIAPDAAAYIVVIYLALLFVLACGAMIAAKIKK</sequence>
<protein>
    <recommendedName>
        <fullName evidence="4">PF12650 domain protein</fullName>
    </recommendedName>
</protein>
<organism evidence="2 3">
    <name type="scientific">Treponema socranskii subsp. socranskii VPI DR56BR1116 = ATCC 35536</name>
    <dbReference type="NCBI Taxonomy" id="1125725"/>
    <lineage>
        <taxon>Bacteria</taxon>
        <taxon>Pseudomonadati</taxon>
        <taxon>Spirochaetota</taxon>
        <taxon>Spirochaetia</taxon>
        <taxon>Spirochaetales</taxon>
        <taxon>Treponemataceae</taxon>
        <taxon>Treponema</taxon>
    </lineage>
</organism>
<keyword evidence="1" id="KW-0472">Membrane</keyword>
<dbReference type="Proteomes" id="UP000016646">
    <property type="component" value="Unassembled WGS sequence"/>
</dbReference>
<reference evidence="2 3" key="1">
    <citation type="submission" date="2013-08" db="EMBL/GenBank/DDBJ databases">
        <authorList>
            <person name="Durkin A.S."/>
            <person name="Haft D.R."/>
            <person name="McCorrison J."/>
            <person name="Torralba M."/>
            <person name="Gillis M."/>
            <person name="Haft D.H."/>
            <person name="Methe B."/>
            <person name="Sutton G."/>
            <person name="Nelson K.E."/>
        </authorList>
    </citation>
    <scope>NUCLEOTIDE SEQUENCE [LARGE SCALE GENOMIC DNA]</scope>
    <source>
        <strain evidence="2 3">ATCC 35536</strain>
    </source>
</reference>
<feature type="transmembrane region" description="Helical" evidence="1">
    <location>
        <begin position="38"/>
        <end position="59"/>
    </location>
</feature>
<dbReference type="EMBL" id="AVQI01000060">
    <property type="protein sequence ID" value="ERK01215.1"/>
    <property type="molecule type" value="Genomic_DNA"/>
</dbReference>
<feature type="transmembrane region" description="Helical" evidence="1">
    <location>
        <begin position="6"/>
        <end position="26"/>
    </location>
</feature>
<keyword evidence="3" id="KW-1185">Reference proteome</keyword>
<evidence type="ECO:0008006" key="4">
    <source>
        <dbReference type="Google" id="ProtNLM"/>
    </source>
</evidence>
<proteinExistence type="predicted"/>
<gene>
    <name evidence="2" type="ORF">HMPREF0860_0886</name>
</gene>
<feature type="transmembrane region" description="Helical" evidence="1">
    <location>
        <begin position="65"/>
        <end position="86"/>
    </location>
</feature>
<evidence type="ECO:0000256" key="1">
    <source>
        <dbReference type="SAM" id="Phobius"/>
    </source>
</evidence>
<keyword evidence="1" id="KW-0812">Transmembrane</keyword>
<accession>A0ABP2YLA7</accession>
<keyword evidence="1" id="KW-1133">Transmembrane helix</keyword>
<evidence type="ECO:0000313" key="3">
    <source>
        <dbReference type="Proteomes" id="UP000016646"/>
    </source>
</evidence>
<comment type="caution">
    <text evidence="2">The sequence shown here is derived from an EMBL/GenBank/DDBJ whole genome shotgun (WGS) entry which is preliminary data.</text>
</comment>
<evidence type="ECO:0000313" key="2">
    <source>
        <dbReference type="EMBL" id="ERK01215.1"/>
    </source>
</evidence>